<reference evidence="2" key="2">
    <citation type="submission" date="2020-09" db="EMBL/GenBank/DDBJ databases">
        <authorList>
            <person name="Kikuchi T."/>
        </authorList>
    </citation>
    <scope>NUCLEOTIDE SEQUENCE</scope>
    <source>
        <strain evidence="2">Ka4C1</strain>
    </source>
</reference>
<evidence type="ECO:0000256" key="1">
    <source>
        <dbReference type="SAM" id="SignalP"/>
    </source>
</evidence>
<keyword evidence="4" id="KW-1185">Reference proteome</keyword>
<reference evidence="5" key="1">
    <citation type="submission" date="2016-11" db="UniProtKB">
        <authorList>
            <consortium name="WormBaseParasite"/>
        </authorList>
    </citation>
    <scope>IDENTIFICATION</scope>
</reference>
<dbReference type="WBParaSite" id="BXY_0483500.1">
    <property type="protein sequence ID" value="BXY_0483500.1"/>
    <property type="gene ID" value="BXY_0483500"/>
</dbReference>
<accession>A0A1I7RVS3</accession>
<proteinExistence type="predicted"/>
<dbReference type="Proteomes" id="UP000582659">
    <property type="component" value="Unassembled WGS sequence"/>
</dbReference>
<evidence type="ECO:0000313" key="2">
    <source>
        <dbReference type="EMBL" id="CAD5208588.1"/>
    </source>
</evidence>
<evidence type="ECO:0000313" key="4">
    <source>
        <dbReference type="Proteomes" id="UP000659654"/>
    </source>
</evidence>
<feature type="signal peptide" evidence="1">
    <location>
        <begin position="1"/>
        <end position="15"/>
    </location>
</feature>
<organism evidence="3 5">
    <name type="scientific">Bursaphelenchus xylophilus</name>
    <name type="common">Pinewood nematode worm</name>
    <name type="synonym">Aphelenchoides xylophilus</name>
    <dbReference type="NCBI Taxonomy" id="6326"/>
    <lineage>
        <taxon>Eukaryota</taxon>
        <taxon>Metazoa</taxon>
        <taxon>Ecdysozoa</taxon>
        <taxon>Nematoda</taxon>
        <taxon>Chromadorea</taxon>
        <taxon>Rhabditida</taxon>
        <taxon>Tylenchina</taxon>
        <taxon>Tylenchomorpha</taxon>
        <taxon>Aphelenchoidea</taxon>
        <taxon>Aphelenchoididae</taxon>
        <taxon>Bursaphelenchus</taxon>
    </lineage>
</organism>
<dbReference type="Proteomes" id="UP000659654">
    <property type="component" value="Unassembled WGS sequence"/>
</dbReference>
<dbReference type="EMBL" id="CAJFDI010000001">
    <property type="protein sequence ID" value="CAD5208588.1"/>
    <property type="molecule type" value="Genomic_DNA"/>
</dbReference>
<dbReference type="AlphaFoldDB" id="A0A1I7RVS3"/>
<feature type="chain" id="PRO_5035359454" evidence="1">
    <location>
        <begin position="16"/>
        <end position="120"/>
    </location>
</feature>
<sequence>MFIWIFLLATPIVGRMHFAGRIRCANSGSLKGHKKIGVEIITGMDNVCAKFILNETGEFDLHCDEGWWPKWTFTPEYEIFHSCDGHCRVFKIESDNNYLYLPLSNQGDRRETYLCPNQVY</sequence>
<evidence type="ECO:0000313" key="3">
    <source>
        <dbReference type="Proteomes" id="UP000095284"/>
    </source>
</evidence>
<protein>
    <submittedName>
        <fullName evidence="2">(pine wood nematode) hypothetical protein</fullName>
    </submittedName>
</protein>
<name>A0A1I7RVS3_BURXY</name>
<gene>
    <name evidence="2" type="ORF">BXYJ_LOCUS824</name>
</gene>
<evidence type="ECO:0000313" key="5">
    <source>
        <dbReference type="WBParaSite" id="BXY_0483500.1"/>
    </source>
</evidence>
<dbReference type="Proteomes" id="UP000095284">
    <property type="component" value="Unplaced"/>
</dbReference>
<keyword evidence="1" id="KW-0732">Signal</keyword>
<dbReference type="EMBL" id="CAJFCV020000001">
    <property type="protein sequence ID" value="CAG9082098.1"/>
    <property type="molecule type" value="Genomic_DNA"/>
</dbReference>